<dbReference type="EMBL" id="JAYMYQ010000001">
    <property type="protein sequence ID" value="KAK7358419.1"/>
    <property type="molecule type" value="Genomic_DNA"/>
</dbReference>
<keyword evidence="2" id="KW-1185">Reference proteome</keyword>
<sequence length="202" mass="23572">MPRGKSMDKWWESEEKDRTHVFGQRRTRGQGMYPYTCLNQNFSSWYGEDVFCRRVEGLYVLRKGYLSLPRHPLTNNCPSKTVESSCRFGEDKNDVYDGKRKNGDVYVAYYERIERNKTEERVGDRCEGIVFMVTASSLGKLLVLSLPYTSLTTHSSFILFTCLRLSPHSTLHTCPHYWIPKLHFWIILHVYTNAPCLSSISH</sequence>
<dbReference type="AlphaFoldDB" id="A0AAN9MTS5"/>
<organism evidence="1 2">
    <name type="scientific">Canavalia gladiata</name>
    <name type="common">Sword bean</name>
    <name type="synonym">Dolichos gladiatus</name>
    <dbReference type="NCBI Taxonomy" id="3824"/>
    <lineage>
        <taxon>Eukaryota</taxon>
        <taxon>Viridiplantae</taxon>
        <taxon>Streptophyta</taxon>
        <taxon>Embryophyta</taxon>
        <taxon>Tracheophyta</taxon>
        <taxon>Spermatophyta</taxon>
        <taxon>Magnoliopsida</taxon>
        <taxon>eudicotyledons</taxon>
        <taxon>Gunneridae</taxon>
        <taxon>Pentapetalae</taxon>
        <taxon>rosids</taxon>
        <taxon>fabids</taxon>
        <taxon>Fabales</taxon>
        <taxon>Fabaceae</taxon>
        <taxon>Papilionoideae</taxon>
        <taxon>50 kb inversion clade</taxon>
        <taxon>NPAAA clade</taxon>
        <taxon>indigoferoid/millettioid clade</taxon>
        <taxon>Phaseoleae</taxon>
        <taxon>Canavalia</taxon>
    </lineage>
</organism>
<proteinExistence type="predicted"/>
<evidence type="ECO:0000313" key="1">
    <source>
        <dbReference type="EMBL" id="KAK7358419.1"/>
    </source>
</evidence>
<name>A0AAN9MTS5_CANGL</name>
<reference evidence="1 2" key="1">
    <citation type="submission" date="2024-01" db="EMBL/GenBank/DDBJ databases">
        <title>The genomes of 5 underutilized Papilionoideae crops provide insights into root nodulation and disease resistanc.</title>
        <authorList>
            <person name="Jiang F."/>
        </authorList>
    </citation>
    <scope>NUCLEOTIDE SEQUENCE [LARGE SCALE GENOMIC DNA]</scope>
    <source>
        <strain evidence="1">LVBAO_FW01</strain>
        <tissue evidence="1">Leaves</tissue>
    </source>
</reference>
<gene>
    <name evidence="1" type="ORF">VNO77_00347</name>
</gene>
<dbReference type="Proteomes" id="UP001367508">
    <property type="component" value="Unassembled WGS sequence"/>
</dbReference>
<protein>
    <submittedName>
        <fullName evidence="1">Uncharacterized protein</fullName>
    </submittedName>
</protein>
<accession>A0AAN9MTS5</accession>
<comment type="caution">
    <text evidence="1">The sequence shown here is derived from an EMBL/GenBank/DDBJ whole genome shotgun (WGS) entry which is preliminary data.</text>
</comment>
<evidence type="ECO:0000313" key="2">
    <source>
        <dbReference type="Proteomes" id="UP001367508"/>
    </source>
</evidence>